<evidence type="ECO:0000259" key="2">
    <source>
        <dbReference type="PROSITE" id="PS50937"/>
    </source>
</evidence>
<dbReference type="PANTHER" id="PTHR30204:SF90">
    <property type="entry name" value="HTH-TYPE TRANSCRIPTIONAL ACTIVATOR MTA"/>
    <property type="match status" value="1"/>
</dbReference>
<dbReference type="InterPro" id="IPR047057">
    <property type="entry name" value="MerR_fam"/>
</dbReference>
<dbReference type="InterPro" id="IPR009061">
    <property type="entry name" value="DNA-bd_dom_put_sf"/>
</dbReference>
<dbReference type="RefSeq" id="WP_181600608.1">
    <property type="nucleotide sequence ID" value="NZ_CP059378.1"/>
</dbReference>
<organism evidence="3 4">
    <name type="scientific">Clostridium intestinale</name>
    <dbReference type="NCBI Taxonomy" id="36845"/>
    <lineage>
        <taxon>Bacteria</taxon>
        <taxon>Bacillati</taxon>
        <taxon>Bacillota</taxon>
        <taxon>Clostridia</taxon>
        <taxon>Eubacteriales</taxon>
        <taxon>Clostridiaceae</taxon>
        <taxon>Clostridium</taxon>
    </lineage>
</organism>
<accession>A0A7D6VMI1</accession>
<dbReference type="Proteomes" id="UP000512286">
    <property type="component" value="Chromosome"/>
</dbReference>
<dbReference type="InterPro" id="IPR000551">
    <property type="entry name" value="MerR-type_HTH_dom"/>
</dbReference>
<dbReference type="Pfam" id="PF00376">
    <property type="entry name" value="MerR"/>
    <property type="match status" value="1"/>
</dbReference>
<gene>
    <name evidence="3" type="ORF">HZF06_13830</name>
</gene>
<dbReference type="PROSITE" id="PS50937">
    <property type="entry name" value="HTH_MERR_2"/>
    <property type="match status" value="1"/>
</dbReference>
<dbReference type="SUPFAM" id="SSF89082">
    <property type="entry name" value="Antibiotic binding domain of TipA-like multidrug resistance regulators"/>
    <property type="match status" value="1"/>
</dbReference>
<evidence type="ECO:0000313" key="4">
    <source>
        <dbReference type="Proteomes" id="UP000512286"/>
    </source>
</evidence>
<dbReference type="CDD" id="cd01106">
    <property type="entry name" value="HTH_TipAL-Mta"/>
    <property type="match status" value="1"/>
</dbReference>
<name>A0A7D6VMI1_9CLOT</name>
<dbReference type="KEGG" id="cint:HZF06_13830"/>
<dbReference type="InterPro" id="IPR036244">
    <property type="entry name" value="TipA-like_antibiotic-bd"/>
</dbReference>
<evidence type="ECO:0000313" key="3">
    <source>
        <dbReference type="EMBL" id="QLY78167.1"/>
    </source>
</evidence>
<reference evidence="3 4" key="1">
    <citation type="submission" date="2020-07" db="EMBL/GenBank/DDBJ databases">
        <title>Electron transfer.</title>
        <authorList>
            <person name="Huang L."/>
            <person name="Liu X."/>
            <person name="Zhou S."/>
        </authorList>
    </citation>
    <scope>NUCLEOTIDE SEQUENCE [LARGE SCALE GENOMIC DNA]</scope>
    <source>
        <strain evidence="3 4">Lx1</strain>
    </source>
</reference>
<proteinExistence type="predicted"/>
<sequence>MQYYTVKEIADLTGVTIKTLYHYHKIGLLEPCKITDAGYRLYSIKELELLQQILFYRELEFTLEDIKKALEDEPNRIECLAKQYKMLLEKKQRMDCILDTIEKSIDLSKKGVIMDKTKMFKGLNKEEWTEAISEQNEYLKDKYGYDMIQNNDVDVEKINKQALEAKQFTEAMINGLKSGWRVDDKRLKELIKEHVAFLNEHGTAMDENSFLNVTKFMIEDDFHRNMLESQQVGLSYYLYTAAENYAVKKI</sequence>
<keyword evidence="1" id="KW-0238">DNA-binding</keyword>
<dbReference type="SUPFAM" id="SSF46955">
    <property type="entry name" value="Putative DNA-binding domain"/>
    <property type="match status" value="1"/>
</dbReference>
<dbReference type="AlphaFoldDB" id="A0A7D6VMI1"/>
<dbReference type="GO" id="GO:0003677">
    <property type="term" value="F:DNA binding"/>
    <property type="evidence" value="ECO:0007669"/>
    <property type="project" value="UniProtKB-KW"/>
</dbReference>
<dbReference type="EMBL" id="CP059378">
    <property type="protein sequence ID" value="QLY78167.1"/>
    <property type="molecule type" value="Genomic_DNA"/>
</dbReference>
<dbReference type="PANTHER" id="PTHR30204">
    <property type="entry name" value="REDOX-CYCLING DRUG-SENSING TRANSCRIPTIONAL ACTIVATOR SOXR"/>
    <property type="match status" value="1"/>
</dbReference>
<dbReference type="SMART" id="SM00422">
    <property type="entry name" value="HTH_MERR"/>
    <property type="match status" value="1"/>
</dbReference>
<feature type="domain" description="HTH merR-type" evidence="2">
    <location>
        <begin position="3"/>
        <end position="72"/>
    </location>
</feature>
<protein>
    <submittedName>
        <fullName evidence="3">MerR family transcriptional regulator</fullName>
    </submittedName>
</protein>
<dbReference type="Gene3D" id="1.10.1660.10">
    <property type="match status" value="1"/>
</dbReference>
<evidence type="ECO:0000256" key="1">
    <source>
        <dbReference type="ARBA" id="ARBA00023125"/>
    </source>
</evidence>
<dbReference type="GO" id="GO:0003700">
    <property type="term" value="F:DNA-binding transcription factor activity"/>
    <property type="evidence" value="ECO:0007669"/>
    <property type="project" value="InterPro"/>
</dbReference>